<evidence type="ECO:0000313" key="15">
    <source>
        <dbReference type="Proteomes" id="UP000184383"/>
    </source>
</evidence>
<evidence type="ECO:0000259" key="13">
    <source>
        <dbReference type="Pfam" id="PF02737"/>
    </source>
</evidence>
<organism evidence="14 15">
    <name type="scientific">Aspergillus wentii DTO 134E9</name>
    <dbReference type="NCBI Taxonomy" id="1073089"/>
    <lineage>
        <taxon>Eukaryota</taxon>
        <taxon>Fungi</taxon>
        <taxon>Dikarya</taxon>
        <taxon>Ascomycota</taxon>
        <taxon>Pezizomycotina</taxon>
        <taxon>Eurotiomycetes</taxon>
        <taxon>Eurotiomycetidae</taxon>
        <taxon>Eurotiales</taxon>
        <taxon>Aspergillaceae</taxon>
        <taxon>Aspergillus</taxon>
        <taxon>Aspergillus subgen. Cremei</taxon>
    </lineage>
</organism>
<dbReference type="OrthoDB" id="2021159at2759"/>
<dbReference type="InterPro" id="IPR013328">
    <property type="entry name" value="6PGD_dom2"/>
</dbReference>
<evidence type="ECO:0000256" key="8">
    <source>
        <dbReference type="ARBA" id="ARBA00038962"/>
    </source>
</evidence>
<feature type="site" description="Important for catalytic activity" evidence="10">
    <location>
        <position position="136"/>
    </location>
</feature>
<comment type="subcellular location">
    <subcellularLocation>
        <location evidence="1">Cytoplasm</location>
    </subcellularLocation>
</comment>
<reference evidence="15" key="1">
    <citation type="journal article" date="2017" name="Genome Biol.">
        <title>Comparative genomics reveals high biological diversity and specific adaptations in the industrially and medically important fungal genus Aspergillus.</title>
        <authorList>
            <person name="de Vries R.P."/>
            <person name="Riley R."/>
            <person name="Wiebenga A."/>
            <person name="Aguilar-Osorio G."/>
            <person name="Amillis S."/>
            <person name="Uchima C.A."/>
            <person name="Anderluh G."/>
            <person name="Asadollahi M."/>
            <person name="Askin M."/>
            <person name="Barry K."/>
            <person name="Battaglia E."/>
            <person name="Bayram O."/>
            <person name="Benocci T."/>
            <person name="Braus-Stromeyer S.A."/>
            <person name="Caldana C."/>
            <person name="Canovas D."/>
            <person name="Cerqueira G.C."/>
            <person name="Chen F."/>
            <person name="Chen W."/>
            <person name="Choi C."/>
            <person name="Clum A."/>
            <person name="Dos Santos R.A."/>
            <person name="Damasio A.R."/>
            <person name="Diallinas G."/>
            <person name="Emri T."/>
            <person name="Fekete E."/>
            <person name="Flipphi M."/>
            <person name="Freyberg S."/>
            <person name="Gallo A."/>
            <person name="Gournas C."/>
            <person name="Habgood R."/>
            <person name="Hainaut M."/>
            <person name="Harispe M.L."/>
            <person name="Henrissat B."/>
            <person name="Hilden K.S."/>
            <person name="Hope R."/>
            <person name="Hossain A."/>
            <person name="Karabika E."/>
            <person name="Karaffa L."/>
            <person name="Karanyi Z."/>
            <person name="Krasevec N."/>
            <person name="Kuo A."/>
            <person name="Kusch H."/>
            <person name="LaButti K."/>
            <person name="Lagendijk E.L."/>
            <person name="Lapidus A."/>
            <person name="Levasseur A."/>
            <person name="Lindquist E."/>
            <person name="Lipzen A."/>
            <person name="Logrieco A.F."/>
            <person name="MacCabe A."/>
            <person name="Maekelae M.R."/>
            <person name="Malavazi I."/>
            <person name="Melin P."/>
            <person name="Meyer V."/>
            <person name="Mielnichuk N."/>
            <person name="Miskei M."/>
            <person name="Molnar A.P."/>
            <person name="Mule G."/>
            <person name="Ngan C.Y."/>
            <person name="Orejas M."/>
            <person name="Orosz E."/>
            <person name="Ouedraogo J.P."/>
            <person name="Overkamp K.M."/>
            <person name="Park H.-S."/>
            <person name="Perrone G."/>
            <person name="Piumi F."/>
            <person name="Punt P.J."/>
            <person name="Ram A.F."/>
            <person name="Ramon A."/>
            <person name="Rauscher S."/>
            <person name="Record E."/>
            <person name="Riano-Pachon D.M."/>
            <person name="Robert V."/>
            <person name="Roehrig J."/>
            <person name="Ruller R."/>
            <person name="Salamov A."/>
            <person name="Salih N.S."/>
            <person name="Samson R.A."/>
            <person name="Sandor E."/>
            <person name="Sanguinetti M."/>
            <person name="Schuetze T."/>
            <person name="Sepcic K."/>
            <person name="Shelest E."/>
            <person name="Sherlock G."/>
            <person name="Sophianopoulou V."/>
            <person name="Squina F.M."/>
            <person name="Sun H."/>
            <person name="Susca A."/>
            <person name="Todd R.B."/>
            <person name="Tsang A."/>
            <person name="Unkles S.E."/>
            <person name="van de Wiele N."/>
            <person name="van Rossen-Uffink D."/>
            <person name="Oliveira J.V."/>
            <person name="Vesth T.C."/>
            <person name="Visser J."/>
            <person name="Yu J.-H."/>
            <person name="Zhou M."/>
            <person name="Andersen M.R."/>
            <person name="Archer D.B."/>
            <person name="Baker S.E."/>
            <person name="Benoit I."/>
            <person name="Brakhage A.A."/>
            <person name="Braus G.H."/>
            <person name="Fischer R."/>
            <person name="Frisvad J.C."/>
            <person name="Goldman G.H."/>
            <person name="Houbraken J."/>
            <person name="Oakley B."/>
            <person name="Pocsi I."/>
            <person name="Scazzocchio C."/>
            <person name="Seiboth B."/>
            <person name="vanKuyk P.A."/>
            <person name="Wortman J."/>
            <person name="Dyer P.S."/>
            <person name="Grigoriev I.V."/>
        </authorList>
    </citation>
    <scope>NUCLEOTIDE SEQUENCE [LARGE SCALE GENOMIC DNA]</scope>
    <source>
        <strain evidence="15">DTO 134E9</strain>
    </source>
</reference>
<evidence type="ECO:0000256" key="3">
    <source>
        <dbReference type="ARBA" id="ARBA00011738"/>
    </source>
</evidence>
<comment type="similarity">
    <text evidence="2">Belongs to the 3-hydroxyacyl-CoA dehydrogenase family.</text>
</comment>
<dbReference type="InterPro" id="IPR006180">
    <property type="entry name" value="3-OHacyl-CoA_DH_CS"/>
</dbReference>
<protein>
    <recommendedName>
        <fullName evidence="9">L-gulonate 3-dehydrogenase</fullName>
        <ecNumber evidence="8">1.1.1.45</ecNumber>
    </recommendedName>
    <alternativeName>
        <fullName evidence="9">L-gulonate 3-dehydrogenase</fullName>
    </alternativeName>
</protein>
<keyword evidence="4" id="KW-0963">Cytoplasm</keyword>
<dbReference type="EMBL" id="KV878212">
    <property type="protein sequence ID" value="OJJ35974.1"/>
    <property type="molecule type" value="Genomic_DNA"/>
</dbReference>
<dbReference type="PANTHER" id="PTHR48075">
    <property type="entry name" value="3-HYDROXYACYL-COA DEHYDROGENASE FAMILY PROTEIN"/>
    <property type="match status" value="1"/>
</dbReference>
<evidence type="ECO:0000256" key="7">
    <source>
        <dbReference type="ARBA" id="ARBA00023027"/>
    </source>
</evidence>
<dbReference type="PANTHER" id="PTHR48075:SF1">
    <property type="entry name" value="LAMBDA-CRYSTALLIN HOMOLOG"/>
    <property type="match status" value="1"/>
</dbReference>
<dbReference type="InterPro" id="IPR006108">
    <property type="entry name" value="3HC_DH_C"/>
</dbReference>
<dbReference type="InterPro" id="IPR008927">
    <property type="entry name" value="6-PGluconate_DH-like_C_sf"/>
</dbReference>
<dbReference type="STRING" id="1073089.A0A1L9RM53"/>
<dbReference type="Pfam" id="PF02737">
    <property type="entry name" value="3HCDH_N"/>
    <property type="match status" value="1"/>
</dbReference>
<feature type="chain" id="PRO_5012476725" description="L-gulonate 3-dehydrogenase" evidence="11">
    <location>
        <begin position="19"/>
        <end position="311"/>
    </location>
</feature>
<dbReference type="GeneID" id="63744129"/>
<feature type="domain" description="3-hydroxyacyl-CoA dehydrogenase C-terminal" evidence="12">
    <location>
        <begin position="185"/>
        <end position="238"/>
    </location>
</feature>
<dbReference type="GO" id="GO:0050104">
    <property type="term" value="F:L-gulonate 3-dehydrogenase activity"/>
    <property type="evidence" value="ECO:0007669"/>
    <property type="project" value="UniProtKB-EC"/>
</dbReference>
<dbReference type="GO" id="GO:0005737">
    <property type="term" value="C:cytoplasm"/>
    <property type="evidence" value="ECO:0007669"/>
    <property type="project" value="UniProtKB-SubCell"/>
</dbReference>
<feature type="signal peptide" evidence="11">
    <location>
        <begin position="1"/>
        <end position="18"/>
    </location>
</feature>
<dbReference type="InterPro" id="IPR006176">
    <property type="entry name" value="3-OHacyl-CoA_DH_NAD-bd"/>
</dbReference>
<dbReference type="PROSITE" id="PS00067">
    <property type="entry name" value="3HCDH"/>
    <property type="match status" value="1"/>
</dbReference>
<evidence type="ECO:0000256" key="4">
    <source>
        <dbReference type="ARBA" id="ARBA00022490"/>
    </source>
</evidence>
<keyword evidence="11" id="KW-0732">Signal</keyword>
<evidence type="ECO:0000259" key="12">
    <source>
        <dbReference type="Pfam" id="PF00725"/>
    </source>
</evidence>
<keyword evidence="6" id="KW-0560">Oxidoreductase</keyword>
<dbReference type="GO" id="GO:0006631">
    <property type="term" value="P:fatty acid metabolic process"/>
    <property type="evidence" value="ECO:0007669"/>
    <property type="project" value="InterPro"/>
</dbReference>
<dbReference type="RefSeq" id="XP_040689650.1">
    <property type="nucleotide sequence ID" value="XM_040828281.1"/>
</dbReference>
<dbReference type="Proteomes" id="UP000184383">
    <property type="component" value="Unassembled WGS sequence"/>
</dbReference>
<dbReference type="Pfam" id="PF00725">
    <property type="entry name" value="3HCDH"/>
    <property type="match status" value="1"/>
</dbReference>
<keyword evidence="5" id="KW-0597">Phosphoprotein</keyword>
<feature type="domain" description="3-hydroxyacyl-CoA dehydrogenase NAD binding" evidence="13">
    <location>
        <begin position="5"/>
        <end position="181"/>
    </location>
</feature>
<name>A0A1L9RM53_ASPWE</name>
<dbReference type="SUPFAM" id="SSF48179">
    <property type="entry name" value="6-phosphogluconate dehydrogenase C-terminal domain-like"/>
    <property type="match status" value="1"/>
</dbReference>
<evidence type="ECO:0000256" key="11">
    <source>
        <dbReference type="SAM" id="SignalP"/>
    </source>
</evidence>
<dbReference type="Gene3D" id="1.10.1040.10">
    <property type="entry name" value="N-(1-d-carboxylethyl)-l-norvaline Dehydrogenase, domain 2"/>
    <property type="match status" value="1"/>
</dbReference>
<sequence>MNHHITLIGLGTIGISMAALHLRNSTSTLHLFDTRPDLQAYIESTLPPFLSPDTPSVTSLLSTGRLIIHSSLESAIKPATIIQEQGPETPTFKQTLWKQVESLASKNAHFWTSTSGIPASVQMEGMSGKTRLLVVHPFNPPHIMPLIELVPAPTTTASEVDFAREYFSSLGSGHRPVVVKKEVPGFVGNRLAFALLREACHLVKEGVVSAPDLDTILMASLGPRWAVNGVFESYQAGGGEGGIGSFLGKLEGTIQHVWDDLGKIDMEGDNEWREEVVRQTDEAYGVSMGDKARVKEEKLRKVLDVQNENIE</sequence>
<evidence type="ECO:0000256" key="9">
    <source>
        <dbReference type="ARBA" id="ARBA00042709"/>
    </source>
</evidence>
<dbReference type="Gene3D" id="3.40.50.720">
    <property type="entry name" value="NAD(P)-binding Rossmann-like Domain"/>
    <property type="match status" value="1"/>
</dbReference>
<evidence type="ECO:0000313" key="14">
    <source>
        <dbReference type="EMBL" id="OJJ35974.1"/>
    </source>
</evidence>
<dbReference type="PIRSF" id="PIRSF000105">
    <property type="entry name" value="HCDH"/>
    <property type="match status" value="1"/>
</dbReference>
<keyword evidence="7" id="KW-0520">NAD</keyword>
<dbReference type="InterPro" id="IPR022694">
    <property type="entry name" value="3-OHacyl-CoA_DH"/>
</dbReference>
<keyword evidence="15" id="KW-1185">Reference proteome</keyword>
<dbReference type="VEuPathDB" id="FungiDB:ASPWEDRAFT_111901"/>
<dbReference type="SUPFAM" id="SSF51735">
    <property type="entry name" value="NAD(P)-binding Rossmann-fold domains"/>
    <property type="match status" value="1"/>
</dbReference>
<dbReference type="AlphaFoldDB" id="A0A1L9RM53"/>
<evidence type="ECO:0000256" key="10">
    <source>
        <dbReference type="PIRSR" id="PIRSR000105-1"/>
    </source>
</evidence>
<evidence type="ECO:0000256" key="6">
    <source>
        <dbReference type="ARBA" id="ARBA00023002"/>
    </source>
</evidence>
<accession>A0A1L9RM53</accession>
<dbReference type="EC" id="1.1.1.45" evidence="8"/>
<comment type="subunit">
    <text evidence="3">Homodimer.</text>
</comment>
<gene>
    <name evidence="14" type="ORF">ASPWEDRAFT_111901</name>
</gene>
<evidence type="ECO:0000256" key="2">
    <source>
        <dbReference type="ARBA" id="ARBA00009463"/>
    </source>
</evidence>
<dbReference type="GO" id="GO:0070403">
    <property type="term" value="F:NAD+ binding"/>
    <property type="evidence" value="ECO:0007669"/>
    <property type="project" value="InterPro"/>
</dbReference>
<dbReference type="InterPro" id="IPR036291">
    <property type="entry name" value="NAD(P)-bd_dom_sf"/>
</dbReference>
<evidence type="ECO:0000256" key="1">
    <source>
        <dbReference type="ARBA" id="ARBA00004496"/>
    </source>
</evidence>
<proteinExistence type="inferred from homology"/>
<evidence type="ECO:0000256" key="5">
    <source>
        <dbReference type="ARBA" id="ARBA00022553"/>
    </source>
</evidence>